<sequence>MDGQLKSKYRFAVRMVEDGTLEPFEDVKLSDDAYDMRRVIRMITGKDIIGVKGMFHSSTFDDDTSKTVDSRKTDFGHFEDDSYLVRAPGRSATNHTTTPLENKLTHRKIRLAAFTHAKGLRHINNSATPLWSNSTIGGGFTKEGLRQWAVLTDFGILTDMSGQEMRRRKRLLNDDSKTLPYVDLLSRRISKQCSDYLVLQPSPSSMLGRAFFGSNRFLIEKIFLMAMNSAFSLYPRTGSKLPTFELNDRYLHWTVTMSSPLELICSWELKRYGVKGCTMMAFDPSLKNVYHGNCMNVPMERLGGFFFRNCIKLHVMYANFLLGGMVNELESISMT</sequence>
<accession>A0ABD3QZD0</accession>
<dbReference type="EMBL" id="JABMIG020000003">
    <property type="protein sequence ID" value="KAL3805372.1"/>
    <property type="molecule type" value="Genomic_DNA"/>
</dbReference>
<evidence type="ECO:0000313" key="1">
    <source>
        <dbReference type="EMBL" id="KAL3805372.1"/>
    </source>
</evidence>
<name>A0ABD3QZD0_9STRA</name>
<protein>
    <submittedName>
        <fullName evidence="1">Uncharacterized protein</fullName>
    </submittedName>
</protein>
<keyword evidence="2" id="KW-1185">Reference proteome</keyword>
<evidence type="ECO:0000313" key="2">
    <source>
        <dbReference type="Proteomes" id="UP001516023"/>
    </source>
</evidence>
<reference evidence="1 2" key="1">
    <citation type="journal article" date="2020" name="G3 (Bethesda)">
        <title>Improved Reference Genome for Cyclotella cryptica CCMP332, a Model for Cell Wall Morphogenesis, Salinity Adaptation, and Lipid Production in Diatoms (Bacillariophyta).</title>
        <authorList>
            <person name="Roberts W.R."/>
            <person name="Downey K.M."/>
            <person name="Ruck E.C."/>
            <person name="Traller J.C."/>
            <person name="Alverson A.J."/>
        </authorList>
    </citation>
    <scope>NUCLEOTIDE SEQUENCE [LARGE SCALE GENOMIC DNA]</scope>
    <source>
        <strain evidence="1 2">CCMP332</strain>
    </source>
</reference>
<dbReference type="AlphaFoldDB" id="A0ABD3QZD0"/>
<dbReference type="Proteomes" id="UP001516023">
    <property type="component" value="Unassembled WGS sequence"/>
</dbReference>
<proteinExistence type="predicted"/>
<gene>
    <name evidence="1" type="ORF">HJC23_009079</name>
</gene>
<comment type="caution">
    <text evidence="1">The sequence shown here is derived from an EMBL/GenBank/DDBJ whole genome shotgun (WGS) entry which is preliminary data.</text>
</comment>
<organism evidence="1 2">
    <name type="scientific">Cyclotella cryptica</name>
    <dbReference type="NCBI Taxonomy" id="29204"/>
    <lineage>
        <taxon>Eukaryota</taxon>
        <taxon>Sar</taxon>
        <taxon>Stramenopiles</taxon>
        <taxon>Ochrophyta</taxon>
        <taxon>Bacillariophyta</taxon>
        <taxon>Coscinodiscophyceae</taxon>
        <taxon>Thalassiosirophycidae</taxon>
        <taxon>Stephanodiscales</taxon>
        <taxon>Stephanodiscaceae</taxon>
        <taxon>Cyclotella</taxon>
    </lineage>
</organism>